<feature type="transmembrane region" description="Helical" evidence="1">
    <location>
        <begin position="24"/>
        <end position="57"/>
    </location>
</feature>
<feature type="transmembrane region" description="Helical" evidence="1">
    <location>
        <begin position="327"/>
        <end position="351"/>
    </location>
</feature>
<dbReference type="PANTHER" id="PTHR31970:SF9">
    <property type="entry name" value="MOLYBDATE TRANSPORTER 2"/>
    <property type="match status" value="1"/>
</dbReference>
<dbReference type="EMBL" id="FTPS01000001">
    <property type="protein sequence ID" value="SIT83298.1"/>
    <property type="molecule type" value="Genomic_DNA"/>
</dbReference>
<dbReference type="STRING" id="515897.SAMN05421849_1879"/>
<dbReference type="PANTHER" id="PTHR31970">
    <property type="match status" value="1"/>
</dbReference>
<dbReference type="InterPro" id="IPR031563">
    <property type="entry name" value="MOT1/MOT2"/>
</dbReference>
<keyword evidence="1" id="KW-0472">Membrane</keyword>
<gene>
    <name evidence="2" type="ORF">SAMN05421849_1879</name>
</gene>
<dbReference type="Proteomes" id="UP000192455">
    <property type="component" value="Unassembled WGS sequence"/>
</dbReference>
<feature type="transmembrane region" description="Helical" evidence="1">
    <location>
        <begin position="264"/>
        <end position="284"/>
    </location>
</feature>
<name>A0A1R3WYU4_9RHOB</name>
<keyword evidence="1" id="KW-0812">Transmembrane</keyword>
<feature type="transmembrane region" description="Helical" evidence="1">
    <location>
        <begin position="160"/>
        <end position="182"/>
    </location>
</feature>
<feature type="transmembrane region" description="Helical" evidence="1">
    <location>
        <begin position="194"/>
        <end position="220"/>
    </location>
</feature>
<evidence type="ECO:0000313" key="3">
    <source>
        <dbReference type="Proteomes" id="UP000192455"/>
    </source>
</evidence>
<dbReference type="RefSeq" id="WP_076649607.1">
    <property type="nucleotide sequence ID" value="NZ_FTPS01000001.1"/>
</dbReference>
<feature type="transmembrane region" description="Helical" evidence="1">
    <location>
        <begin position="138"/>
        <end position="154"/>
    </location>
</feature>
<keyword evidence="1" id="KW-1133">Transmembrane helix</keyword>
<evidence type="ECO:0000256" key="1">
    <source>
        <dbReference type="SAM" id="Phobius"/>
    </source>
</evidence>
<dbReference type="OrthoDB" id="7361398at2"/>
<feature type="transmembrane region" description="Helical" evidence="1">
    <location>
        <begin position="69"/>
        <end position="97"/>
    </location>
</feature>
<reference evidence="2 3" key="1">
    <citation type="submission" date="2017-01" db="EMBL/GenBank/DDBJ databases">
        <authorList>
            <person name="Mah S.A."/>
            <person name="Swanson W.J."/>
            <person name="Moy G.W."/>
            <person name="Vacquier V.D."/>
        </authorList>
    </citation>
    <scope>NUCLEOTIDE SEQUENCE [LARGE SCALE GENOMIC DNA]</scope>
    <source>
        <strain evidence="2 3">DSM 21219</strain>
    </source>
</reference>
<sequence>MTLLRGLRTISGELSGALGDLGTFLPYVVAILGAGVLLPEMVFAGFALAYALAALVYRMPMPVQPMKAIGALAIAGGMAAGDIMISGMIIGAVLLVFAASPRLEGLARAIPQSVVVGLQAGLGLMMGWIALDLMAGQWGVAALALAVLALSFVAPRGPWVPLVLVAAVLLAPGGEGAGLLAISGPAAPNAAAVIAGVTAQLPLTLLNAIVVTAAVARSLYPENAARVSERRLAATSGALNLFLVPLGALPMCHGAGGLAAHYRFGARGMIAPLFLALLCGLSALAGEVVLGWLVRIPPPVIGALLLYAAIELTWSRRLRDARPDCRLVIGAAALATLFLGALAGLVAGLAAEALRVYLRGRRSDV</sequence>
<feature type="transmembrane region" description="Helical" evidence="1">
    <location>
        <begin position="296"/>
        <end position="315"/>
    </location>
</feature>
<feature type="transmembrane region" description="Helical" evidence="1">
    <location>
        <begin position="109"/>
        <end position="131"/>
    </location>
</feature>
<evidence type="ECO:0000313" key="2">
    <source>
        <dbReference type="EMBL" id="SIT83298.1"/>
    </source>
</evidence>
<dbReference type="GO" id="GO:0015098">
    <property type="term" value="F:molybdate ion transmembrane transporter activity"/>
    <property type="evidence" value="ECO:0007669"/>
    <property type="project" value="InterPro"/>
</dbReference>
<keyword evidence="3" id="KW-1185">Reference proteome</keyword>
<feature type="transmembrane region" description="Helical" evidence="1">
    <location>
        <begin position="232"/>
        <end position="252"/>
    </location>
</feature>
<protein>
    <submittedName>
        <fullName evidence="2">Molybdate transporter of MFS superfamily protein</fullName>
    </submittedName>
</protein>
<organism evidence="2 3">
    <name type="scientific">Pontibaca methylaminivorans</name>
    <dbReference type="NCBI Taxonomy" id="515897"/>
    <lineage>
        <taxon>Bacteria</taxon>
        <taxon>Pseudomonadati</taxon>
        <taxon>Pseudomonadota</taxon>
        <taxon>Alphaproteobacteria</taxon>
        <taxon>Rhodobacterales</taxon>
        <taxon>Roseobacteraceae</taxon>
        <taxon>Pontibaca</taxon>
    </lineage>
</organism>
<dbReference type="Pfam" id="PF16983">
    <property type="entry name" value="MFS_MOT1"/>
    <property type="match status" value="2"/>
</dbReference>
<proteinExistence type="predicted"/>
<accession>A0A1R3WYU4</accession>
<dbReference type="AlphaFoldDB" id="A0A1R3WYU4"/>